<dbReference type="PANTHER" id="PTHR38013:SF1">
    <property type="entry name" value="GLYCOPROTEIN_POLYSACCHARIDE METABOLISM"/>
    <property type="match status" value="1"/>
</dbReference>
<dbReference type="PANTHER" id="PTHR38013">
    <property type="entry name" value="GLYCOPROTEIN/POLYSACCHARIDE METABOLISM"/>
    <property type="match status" value="1"/>
</dbReference>
<accession>E1SU65</accession>
<dbReference type="GeneID" id="67181249"/>
<reference evidence="2 3" key="1">
    <citation type="journal article" date="2010" name="Stand. Genomic Sci.">
        <title>Complete genome sequence of Ferrimonas balearica type strain (PAT).</title>
        <authorList>
            <person name="Nolan M."/>
            <person name="Sikorski J."/>
            <person name="Davenport K."/>
            <person name="Lucas S."/>
            <person name="Glavina Del Rio T."/>
            <person name="Tice H."/>
            <person name="Cheng J."/>
            <person name="Goodwin L."/>
            <person name="Pitluck S."/>
            <person name="Liolios K."/>
            <person name="Ivanova N."/>
            <person name="Mavromatis K."/>
            <person name="Ovchinnikova G."/>
            <person name="Pati A."/>
            <person name="Chen A."/>
            <person name="Palaniappan K."/>
            <person name="Land M."/>
            <person name="Hauser L."/>
            <person name="Chang Y."/>
            <person name="Jeffries C."/>
            <person name="Tapia R."/>
            <person name="Brettin T."/>
            <person name="Detter J."/>
            <person name="Han C."/>
            <person name="Yasawong M."/>
            <person name="Rohde M."/>
            <person name="Tindall B."/>
            <person name="Goker M."/>
            <person name="Woyke T."/>
            <person name="Bristow J."/>
            <person name="Eisen J."/>
            <person name="Markowitz V."/>
            <person name="Hugenholtz P."/>
            <person name="Kyrpides N."/>
            <person name="Klenk H."/>
            <person name="Lapidus A."/>
        </authorList>
    </citation>
    <scope>NUCLEOTIDE SEQUENCE [LARGE SCALE GENOMIC DNA]</scope>
    <source>
        <strain evidence="3">DSM 9799 / CCM 4581 / KCTC 23876 / PAT</strain>
    </source>
</reference>
<evidence type="ECO:0000256" key="1">
    <source>
        <dbReference type="SAM" id="SignalP"/>
    </source>
</evidence>
<name>E1SU65_FERBD</name>
<proteinExistence type="predicted"/>
<dbReference type="Proteomes" id="UP000006683">
    <property type="component" value="Chromosome"/>
</dbReference>
<evidence type="ECO:0008006" key="4">
    <source>
        <dbReference type="Google" id="ProtNLM"/>
    </source>
</evidence>
<dbReference type="eggNOG" id="COG3126">
    <property type="taxonomic scope" value="Bacteria"/>
</dbReference>
<sequence>MIKRLLCLLFVVTLSGCVTVTPTEPDYVRVSGVITYKEATLLPDGSRVVVAIIDAKTPGVILTQKEFDVGKLPVPFYFSVPEDILDKKAEYVVWAAVRVNGRPILQTFDLYPVINNKEFSAEVMLEPIQS</sequence>
<dbReference type="EMBL" id="CP002209">
    <property type="protein sequence ID" value="ADN75212.1"/>
    <property type="molecule type" value="Genomic_DNA"/>
</dbReference>
<dbReference type="OrthoDB" id="6400257at2"/>
<evidence type="ECO:0000313" key="2">
    <source>
        <dbReference type="EMBL" id="ADN75212.1"/>
    </source>
</evidence>
<dbReference type="PROSITE" id="PS51257">
    <property type="entry name" value="PROKAR_LIPOPROTEIN"/>
    <property type="match status" value="1"/>
</dbReference>
<keyword evidence="1" id="KW-0732">Signal</keyword>
<dbReference type="HOGENOM" id="CLU_1905323_0_0_6"/>
<dbReference type="InterPro" id="IPR053196">
    <property type="entry name" value="Lipoprotein_YbaY-like"/>
</dbReference>
<dbReference type="KEGG" id="fbl:Fbal_1003"/>
<dbReference type="InterPro" id="IPR039366">
    <property type="entry name" value="Pilotin"/>
</dbReference>
<protein>
    <recommendedName>
        <fullName evidence="4">Lipoprotein</fullName>
    </recommendedName>
</protein>
<dbReference type="AlphaFoldDB" id="E1SU65"/>
<keyword evidence="3" id="KW-1185">Reference proteome</keyword>
<dbReference type="STRING" id="550540.Fbal_1003"/>
<feature type="signal peptide" evidence="1">
    <location>
        <begin position="1"/>
        <end position="20"/>
    </location>
</feature>
<dbReference type="RefSeq" id="WP_013344518.1">
    <property type="nucleotide sequence ID" value="NC_014541.1"/>
</dbReference>
<gene>
    <name evidence="2" type="ordered locus">Fbal_1003</name>
</gene>
<feature type="chain" id="PRO_5003151904" description="Lipoprotein" evidence="1">
    <location>
        <begin position="21"/>
        <end position="130"/>
    </location>
</feature>
<dbReference type="Pfam" id="PF09619">
    <property type="entry name" value="YscW"/>
    <property type="match status" value="1"/>
</dbReference>
<organism evidence="2 3">
    <name type="scientific">Ferrimonas balearica (strain DSM 9799 / CCM 4581 / KCTC 23876 / PAT)</name>
    <dbReference type="NCBI Taxonomy" id="550540"/>
    <lineage>
        <taxon>Bacteria</taxon>
        <taxon>Pseudomonadati</taxon>
        <taxon>Pseudomonadota</taxon>
        <taxon>Gammaproteobacteria</taxon>
        <taxon>Alteromonadales</taxon>
        <taxon>Ferrimonadaceae</taxon>
        <taxon>Ferrimonas</taxon>
    </lineage>
</organism>
<evidence type="ECO:0000313" key="3">
    <source>
        <dbReference type="Proteomes" id="UP000006683"/>
    </source>
</evidence>